<feature type="binding site" evidence="8">
    <location>
        <position position="75"/>
    </location>
    <ligand>
        <name>Mn(2+)</name>
        <dbReference type="ChEBI" id="CHEBI:29035"/>
        <label>2</label>
    </ligand>
</feature>
<feature type="binding site" evidence="8">
    <location>
        <position position="15"/>
    </location>
    <ligand>
        <name>Mn(2+)</name>
        <dbReference type="ChEBI" id="CHEBI:29035"/>
        <label>2</label>
    </ligand>
</feature>
<evidence type="ECO:0000313" key="11">
    <source>
        <dbReference type="EMBL" id="RIL41923.1"/>
    </source>
</evidence>
<feature type="domain" description="DHHA2" evidence="9">
    <location>
        <begin position="181"/>
        <end position="307"/>
    </location>
</feature>
<dbReference type="NCBIfam" id="NF003877">
    <property type="entry name" value="PRK05427.1"/>
    <property type="match status" value="1"/>
</dbReference>
<dbReference type="InterPro" id="IPR038222">
    <property type="entry name" value="DHHA2_dom_sf"/>
</dbReference>
<dbReference type="AlphaFoldDB" id="A0A0D0SLQ5"/>
<dbReference type="InterPro" id="IPR022934">
    <property type="entry name" value="Mn-dep_inorganic_PyrPase"/>
</dbReference>
<keyword evidence="4 8" id="KW-0479">Metal-binding</keyword>
<keyword evidence="6 8" id="KW-0464">Manganese</keyword>
<evidence type="ECO:0000256" key="7">
    <source>
        <dbReference type="ARBA" id="ARBA00047820"/>
    </source>
</evidence>
<dbReference type="Proteomes" id="UP000283576">
    <property type="component" value="Unassembled WGS sequence"/>
</dbReference>
<comment type="similarity">
    <text evidence="2 8">Belongs to the PPase class C family.</text>
</comment>
<dbReference type="EC" id="3.6.1.1" evidence="8"/>
<dbReference type="PANTHER" id="PTHR12112">
    <property type="entry name" value="BNIP - RELATED"/>
    <property type="match status" value="1"/>
</dbReference>
<evidence type="ECO:0000313" key="10">
    <source>
        <dbReference type="EMBL" id="GEQ06881.1"/>
    </source>
</evidence>
<dbReference type="EMBL" id="BKAX01000013">
    <property type="protein sequence ID" value="GEQ06881.1"/>
    <property type="molecule type" value="Genomic_DNA"/>
</dbReference>
<comment type="cofactor">
    <cofactor evidence="8">
        <name>Mn(2+)</name>
        <dbReference type="ChEBI" id="CHEBI:29035"/>
    </cofactor>
    <text evidence="8">Binds 2 manganese ions per subunit.</text>
</comment>
<evidence type="ECO:0000256" key="8">
    <source>
        <dbReference type="HAMAP-Rule" id="MF_00207"/>
    </source>
</evidence>
<feature type="binding site" evidence="8">
    <location>
        <position position="13"/>
    </location>
    <ligand>
        <name>Mn(2+)</name>
        <dbReference type="ChEBI" id="CHEBI:29035"/>
        <label>1</label>
    </ligand>
</feature>
<keyword evidence="5 8" id="KW-0378">Hydrolase</keyword>
<evidence type="ECO:0000256" key="6">
    <source>
        <dbReference type="ARBA" id="ARBA00023211"/>
    </source>
</evidence>
<protein>
    <recommendedName>
        <fullName evidence="8">Probable manganese-dependent inorganic pyrophosphatase</fullName>
        <ecNumber evidence="8">3.6.1.1</ecNumber>
    </recommendedName>
    <alternativeName>
        <fullName evidence="8">Pyrophosphate phospho-hydrolase</fullName>
        <shortName evidence="8">PPase</shortName>
    </alternativeName>
</protein>
<organism evidence="11 12">
    <name type="scientific">Staphylococcus gallinarum</name>
    <dbReference type="NCBI Taxonomy" id="1293"/>
    <lineage>
        <taxon>Bacteria</taxon>
        <taxon>Bacillati</taxon>
        <taxon>Bacillota</taxon>
        <taxon>Bacilli</taxon>
        <taxon>Bacillales</taxon>
        <taxon>Staphylococcaceae</taxon>
        <taxon>Staphylococcus</taxon>
    </lineage>
</organism>
<evidence type="ECO:0000313" key="13">
    <source>
        <dbReference type="Proteomes" id="UP000321057"/>
    </source>
</evidence>
<dbReference type="InterPro" id="IPR004097">
    <property type="entry name" value="DHHA2"/>
</dbReference>
<dbReference type="GO" id="GO:0030145">
    <property type="term" value="F:manganese ion binding"/>
    <property type="evidence" value="ECO:0007669"/>
    <property type="project" value="UniProtKB-UniRule"/>
</dbReference>
<dbReference type="SMART" id="SM01131">
    <property type="entry name" value="DHHA2"/>
    <property type="match status" value="1"/>
</dbReference>
<dbReference type="GO" id="GO:0005737">
    <property type="term" value="C:cytoplasm"/>
    <property type="evidence" value="ECO:0007669"/>
    <property type="project" value="UniProtKB-SubCell"/>
</dbReference>
<evidence type="ECO:0000259" key="9">
    <source>
        <dbReference type="SMART" id="SM01131"/>
    </source>
</evidence>
<dbReference type="GeneID" id="93844711"/>
<keyword evidence="3 8" id="KW-0963">Cytoplasm</keyword>
<reference evidence="11 12" key="1">
    <citation type="journal article" date="2016" name="Front. Microbiol.">
        <title>Comprehensive Phylogenetic Analysis of Bovine Non-aureus Staphylococci Species Based on Whole-Genome Sequencing.</title>
        <authorList>
            <person name="Naushad S."/>
            <person name="Barkema H.W."/>
            <person name="Luby C."/>
            <person name="Condas L.A."/>
            <person name="Nobrega D.B."/>
            <person name="Carson D.A."/>
            <person name="De Buck J."/>
        </authorList>
    </citation>
    <scope>NUCLEOTIDE SEQUENCE [LARGE SCALE GENOMIC DNA]</scope>
    <source>
        <strain evidence="11 12">SNUC 1388</strain>
    </source>
</reference>
<dbReference type="RefSeq" id="WP_042739378.1">
    <property type="nucleotide sequence ID" value="NZ_BKAX01000013.1"/>
</dbReference>
<gene>
    <name evidence="8 10" type="primary">ppaC</name>
    <name evidence="11" type="ORF">BUZ01_10835</name>
    <name evidence="10" type="ORF">SGA02_27090</name>
</gene>
<reference evidence="10 13" key="2">
    <citation type="submission" date="2019-07" db="EMBL/GenBank/DDBJ databases">
        <title>Whole genome shotgun sequence of Staphylococcus gallinarum NBRC 109767.</title>
        <authorList>
            <person name="Hosoyama A."/>
            <person name="Uohara A."/>
            <person name="Ohji S."/>
            <person name="Ichikawa N."/>
        </authorList>
    </citation>
    <scope>NUCLEOTIDE SEQUENCE [LARGE SCALE GENOMIC DNA]</scope>
    <source>
        <strain evidence="10 13">NBRC 109767</strain>
    </source>
</reference>
<dbReference type="GO" id="GO:0004427">
    <property type="term" value="F:inorganic diphosphate phosphatase activity"/>
    <property type="evidence" value="ECO:0007669"/>
    <property type="project" value="UniProtKB-UniRule"/>
</dbReference>
<dbReference type="Gene3D" id="3.10.310.20">
    <property type="entry name" value="DHHA2 domain"/>
    <property type="match status" value="1"/>
</dbReference>
<feature type="binding site" evidence="8">
    <location>
        <position position="149"/>
    </location>
    <ligand>
        <name>Mn(2+)</name>
        <dbReference type="ChEBI" id="CHEBI:29035"/>
        <label>2</label>
    </ligand>
</feature>
<dbReference type="FunFam" id="3.90.1640.10:FF:000001">
    <property type="entry name" value="Probable manganese-dependent inorganic pyrophosphatase"/>
    <property type="match status" value="1"/>
</dbReference>
<evidence type="ECO:0000256" key="3">
    <source>
        <dbReference type="ARBA" id="ARBA00022490"/>
    </source>
</evidence>
<comment type="catalytic activity">
    <reaction evidence="7 8">
        <text>diphosphate + H2O = 2 phosphate + H(+)</text>
        <dbReference type="Rhea" id="RHEA:24576"/>
        <dbReference type="ChEBI" id="CHEBI:15377"/>
        <dbReference type="ChEBI" id="CHEBI:15378"/>
        <dbReference type="ChEBI" id="CHEBI:33019"/>
        <dbReference type="ChEBI" id="CHEBI:43474"/>
        <dbReference type="EC" id="3.6.1.1"/>
    </reaction>
</comment>
<dbReference type="SUPFAM" id="SSF64182">
    <property type="entry name" value="DHH phosphoesterases"/>
    <property type="match status" value="1"/>
</dbReference>
<keyword evidence="13" id="KW-1185">Reference proteome</keyword>
<name>A0A0D0SLQ5_STAGA</name>
<evidence type="ECO:0000256" key="4">
    <source>
        <dbReference type="ARBA" id="ARBA00022723"/>
    </source>
</evidence>
<dbReference type="InterPro" id="IPR001667">
    <property type="entry name" value="DDH_dom"/>
</dbReference>
<sequence>MAKTYIFGHKNPDTDAISSAIIMADFEQQTGNTEATPYRLGDVNAETQYALDHFKVDAPELLNDNLADQEVILVDHNEFQQSADSIADAQVKHVVDHHRIANFETAAPLYYRAEPVGCTATILYKMYQERGFEIKPHIAGLMVSAIISDSLLFKSPTCTEEDVNAAEALKAIADVDLESYGLEMLKAGASTSDKSATDLLTADAKSFNMGDYTTRIAQVNTVDIDEVFERQDELEKAMLEASANEKYDLFVLVITDIINSDSKILVVGAEKDQVGVAFDVKLENGTAFLPGVVSRKKQVVPQITETLTK</sequence>
<comment type="caution">
    <text evidence="11">The sequence shown here is derived from an EMBL/GenBank/DDBJ whole genome shotgun (WGS) entry which is preliminary data.</text>
</comment>
<dbReference type="HAMAP" id="MF_00207">
    <property type="entry name" value="PPase_C"/>
    <property type="match status" value="1"/>
</dbReference>
<evidence type="ECO:0000256" key="1">
    <source>
        <dbReference type="ARBA" id="ARBA00004496"/>
    </source>
</evidence>
<dbReference type="PANTHER" id="PTHR12112:SF22">
    <property type="entry name" value="MANGANESE-DEPENDENT INORGANIC PYROPHOSPHATASE-RELATED"/>
    <property type="match status" value="1"/>
</dbReference>
<dbReference type="Pfam" id="PF01368">
    <property type="entry name" value="DHH"/>
    <property type="match status" value="1"/>
</dbReference>
<evidence type="ECO:0000256" key="2">
    <source>
        <dbReference type="ARBA" id="ARBA00007350"/>
    </source>
</evidence>
<accession>A0A0D0SLQ5</accession>
<dbReference type="Pfam" id="PF02833">
    <property type="entry name" value="DHHA2"/>
    <property type="match status" value="1"/>
</dbReference>
<feature type="binding site" evidence="8">
    <location>
        <position position="9"/>
    </location>
    <ligand>
        <name>Mn(2+)</name>
        <dbReference type="ChEBI" id="CHEBI:29035"/>
        <label>1</label>
    </ligand>
</feature>
<dbReference type="FunFam" id="3.10.310.20:FF:000001">
    <property type="entry name" value="Probable manganese-dependent inorganic pyrophosphatase"/>
    <property type="match status" value="1"/>
</dbReference>
<evidence type="ECO:0000256" key="5">
    <source>
        <dbReference type="ARBA" id="ARBA00022801"/>
    </source>
</evidence>
<dbReference type="Gene3D" id="3.90.1640.10">
    <property type="entry name" value="inorganic pyrophosphatase (n-terminal core)"/>
    <property type="match status" value="1"/>
</dbReference>
<dbReference type="EMBL" id="QXRZ01000007">
    <property type="protein sequence ID" value="RIL41923.1"/>
    <property type="molecule type" value="Genomic_DNA"/>
</dbReference>
<evidence type="ECO:0000313" key="12">
    <source>
        <dbReference type="Proteomes" id="UP000283576"/>
    </source>
</evidence>
<feature type="binding site" evidence="8">
    <location>
        <position position="75"/>
    </location>
    <ligand>
        <name>Mn(2+)</name>
        <dbReference type="ChEBI" id="CHEBI:29035"/>
        <label>1</label>
    </ligand>
</feature>
<dbReference type="OrthoDB" id="9766150at2"/>
<dbReference type="InterPro" id="IPR038763">
    <property type="entry name" value="DHH_sf"/>
</dbReference>
<proteinExistence type="inferred from homology"/>
<comment type="subcellular location">
    <subcellularLocation>
        <location evidence="1 8">Cytoplasm</location>
    </subcellularLocation>
</comment>
<dbReference type="Proteomes" id="UP000321057">
    <property type="component" value="Unassembled WGS sequence"/>
</dbReference>
<feature type="binding site" evidence="8">
    <location>
        <position position="97"/>
    </location>
    <ligand>
        <name>Mn(2+)</name>
        <dbReference type="ChEBI" id="CHEBI:29035"/>
        <label>2</label>
    </ligand>
</feature>